<dbReference type="EMBL" id="LQPC01000052">
    <property type="protein sequence ID" value="ORV83452.1"/>
    <property type="molecule type" value="Genomic_DNA"/>
</dbReference>
<feature type="region of interest" description="Disordered" evidence="1">
    <location>
        <begin position="137"/>
        <end position="215"/>
    </location>
</feature>
<accession>A0A1X1WAD6</accession>
<sequence length="215" mass="21625">MPAIPPGGDPMSLMISAIMPELPAPLNAAVAATHAREERFAANLATTRAAYETTDQANQQQISTVADTQIAPTAAAAGTGSGAGGGQFGQIMGTAMQVAGQAAQAPAQVLGMVAQAPQAVMQAGQGAVQQISQMTGQFGKPENGEASGGSNGQVPEHPTPDRDLGEQTPVENEGESQTDDKESDSAAAGTDASERAPDILANKPSPPGRTDPVDL</sequence>
<evidence type="ECO:0000313" key="3">
    <source>
        <dbReference type="Proteomes" id="UP000193622"/>
    </source>
</evidence>
<dbReference type="Proteomes" id="UP000193622">
    <property type="component" value="Unassembled WGS sequence"/>
</dbReference>
<name>A0A1X1WAD6_MYCIR</name>
<proteinExistence type="predicted"/>
<dbReference type="AlphaFoldDB" id="A0A1X1WAD6"/>
<comment type="caution">
    <text evidence="2">The sequence shown here is derived from an EMBL/GenBank/DDBJ whole genome shotgun (WGS) entry which is preliminary data.</text>
</comment>
<protein>
    <recommendedName>
        <fullName evidence="4">PE domain-containing protein</fullName>
    </recommendedName>
</protein>
<organism evidence="2 3">
    <name type="scientific">Mycolicibacterium iranicum</name>
    <name type="common">Mycobacterium iranicum</name>
    <dbReference type="NCBI Taxonomy" id="912594"/>
    <lineage>
        <taxon>Bacteria</taxon>
        <taxon>Bacillati</taxon>
        <taxon>Actinomycetota</taxon>
        <taxon>Actinomycetes</taxon>
        <taxon>Mycobacteriales</taxon>
        <taxon>Mycobacteriaceae</taxon>
        <taxon>Mycolicibacterium</taxon>
    </lineage>
</organism>
<evidence type="ECO:0000256" key="1">
    <source>
        <dbReference type="SAM" id="MobiDB-lite"/>
    </source>
</evidence>
<evidence type="ECO:0008006" key="4">
    <source>
        <dbReference type="Google" id="ProtNLM"/>
    </source>
</evidence>
<reference evidence="2 3" key="1">
    <citation type="submission" date="2016-01" db="EMBL/GenBank/DDBJ databases">
        <title>The new phylogeny of the genus Mycobacterium.</title>
        <authorList>
            <person name="Tarcisio F."/>
            <person name="Conor M."/>
            <person name="Antonella G."/>
            <person name="Elisabetta G."/>
            <person name="Giulia F.S."/>
            <person name="Sara T."/>
            <person name="Anna F."/>
            <person name="Clotilde B."/>
            <person name="Roberto B."/>
            <person name="Veronica D.S."/>
            <person name="Fabio R."/>
            <person name="Monica P."/>
            <person name="Olivier J."/>
            <person name="Enrico T."/>
            <person name="Nicola S."/>
        </authorList>
    </citation>
    <scope>NUCLEOTIDE SEQUENCE [LARGE SCALE GENOMIC DNA]</scope>
    <source>
        <strain evidence="2 3">DSM 45541</strain>
    </source>
</reference>
<gene>
    <name evidence="2" type="ORF">AWC12_26235</name>
</gene>
<evidence type="ECO:0000313" key="2">
    <source>
        <dbReference type="EMBL" id="ORV83452.1"/>
    </source>
</evidence>